<dbReference type="InterPro" id="IPR027417">
    <property type="entry name" value="P-loop_NTPase"/>
</dbReference>
<gene>
    <name evidence="3" type="ORF">V0U79_11795</name>
</gene>
<evidence type="ECO:0000313" key="4">
    <source>
        <dbReference type="Proteomes" id="UP001354971"/>
    </source>
</evidence>
<comment type="caution">
    <text evidence="3">The sequence shown here is derived from an EMBL/GenBank/DDBJ whole genome shotgun (WGS) entry which is preliminary data.</text>
</comment>
<dbReference type="Gene3D" id="3.40.50.300">
    <property type="entry name" value="P-loop containing nucleotide triphosphate hydrolases"/>
    <property type="match status" value="1"/>
</dbReference>
<dbReference type="Gene3D" id="3.30.420.240">
    <property type="match status" value="1"/>
</dbReference>
<dbReference type="RefSeq" id="WP_330199716.1">
    <property type="nucleotide sequence ID" value="NZ_JAZDRP010000008.1"/>
</dbReference>
<evidence type="ECO:0000313" key="3">
    <source>
        <dbReference type="EMBL" id="MEE2527052.1"/>
    </source>
</evidence>
<evidence type="ECO:0000259" key="2">
    <source>
        <dbReference type="Pfam" id="PF17289"/>
    </source>
</evidence>
<keyword evidence="4" id="KW-1185">Reference proteome</keyword>
<reference evidence="3 4" key="1">
    <citation type="submission" date="2024-01" db="EMBL/GenBank/DDBJ databases">
        <title>Hyphobacterium bacterium isolated from marine sediment.</title>
        <authorList>
            <person name="Zhao S."/>
        </authorList>
    </citation>
    <scope>NUCLEOTIDE SEQUENCE [LARGE SCALE GENOMIC DNA]</scope>
    <source>
        <strain evidence="4">HN65</strain>
    </source>
</reference>
<accession>A0ABU7LT05</accession>
<dbReference type="InterPro" id="IPR035421">
    <property type="entry name" value="Terminase_6C"/>
</dbReference>
<dbReference type="Pfam" id="PF03237">
    <property type="entry name" value="Terminase_6N"/>
    <property type="match status" value="1"/>
</dbReference>
<feature type="domain" description="Terminase large subunit gp17-like C-terminal" evidence="2">
    <location>
        <begin position="245"/>
        <end position="393"/>
    </location>
</feature>
<protein>
    <submittedName>
        <fullName evidence="3">Terminase family protein</fullName>
    </submittedName>
</protein>
<dbReference type="EMBL" id="JAZDRP010000008">
    <property type="protein sequence ID" value="MEE2527052.1"/>
    <property type="molecule type" value="Genomic_DNA"/>
</dbReference>
<dbReference type="Pfam" id="PF17289">
    <property type="entry name" value="Terminase_6C"/>
    <property type="match status" value="1"/>
</dbReference>
<sequence length="408" mass="44124">MCRALLHDWHFWARDPQLPPEGDWDIWLFLGGRGAGKTRAGAEWVRELIGKGVGRIALIAPTLSDAREVMVSGPSGLLRLGPKDSWPVYEASRRRLSWPNGAKGYVFSAEDPDSLRGPQFEAAWADEFAAWSYPQETLDTLMMGLRLGDFPRLMMTTTPRPIPALKALVKRPGVVMTRSATHDNAVNLADRFLPAMEAAYGGSLLGRQELEGLLIEDPQGALWTRRDIENACTADPVDPQRIIVAVDPPATGHDRSDECGIIVAGASGEGSDRTARVLADRSFGPAKPSAWAEAVVAAYDGLEADCIVAESNQGGDMVAAVMKAVRPGLPVKLVRASRGKRARAEPVAALYSVGRVRHAGRFPALEDQMCAFGSPEAGSQSPDRVDALVWAITDLLITPRGLPRLRPL</sequence>
<name>A0ABU7LT05_9PROT</name>
<keyword evidence="1" id="KW-1188">Viral release from host cell</keyword>
<dbReference type="Proteomes" id="UP001354971">
    <property type="component" value="Unassembled WGS sequence"/>
</dbReference>
<organism evidence="3 4">
    <name type="scientific">Hyphobacterium lacteum</name>
    <dbReference type="NCBI Taxonomy" id="3116575"/>
    <lineage>
        <taxon>Bacteria</taxon>
        <taxon>Pseudomonadati</taxon>
        <taxon>Pseudomonadota</taxon>
        <taxon>Alphaproteobacteria</taxon>
        <taxon>Maricaulales</taxon>
        <taxon>Maricaulaceae</taxon>
        <taxon>Hyphobacterium</taxon>
    </lineage>
</organism>
<proteinExistence type="predicted"/>
<evidence type="ECO:0000256" key="1">
    <source>
        <dbReference type="ARBA" id="ARBA00022612"/>
    </source>
</evidence>